<dbReference type="GO" id="GO:0016747">
    <property type="term" value="F:acyltransferase activity, transferring groups other than amino-acyl groups"/>
    <property type="evidence" value="ECO:0007669"/>
    <property type="project" value="InterPro"/>
</dbReference>
<gene>
    <name evidence="2" type="ORF">ADL15_33115</name>
</gene>
<proteinExistence type="predicted"/>
<evidence type="ECO:0000313" key="2">
    <source>
        <dbReference type="EMBL" id="KUL28044.1"/>
    </source>
</evidence>
<dbReference type="Proteomes" id="UP000053244">
    <property type="component" value="Unassembled WGS sequence"/>
</dbReference>
<dbReference type="OrthoDB" id="3174529at2"/>
<comment type="caution">
    <text evidence="2">The sequence shown here is derived from an EMBL/GenBank/DDBJ whole genome shotgun (WGS) entry which is preliminary data.</text>
</comment>
<dbReference type="InterPro" id="IPR016181">
    <property type="entry name" value="Acyl_CoA_acyltransferase"/>
</dbReference>
<dbReference type="EMBL" id="LLZH01000292">
    <property type="protein sequence ID" value="KUL28044.1"/>
    <property type="molecule type" value="Genomic_DNA"/>
</dbReference>
<accession>A0A117MP43</accession>
<organism evidence="2 3">
    <name type="scientific">Actinoplanes awajinensis subsp. mycoplanecinus</name>
    <dbReference type="NCBI Taxonomy" id="135947"/>
    <lineage>
        <taxon>Bacteria</taxon>
        <taxon>Bacillati</taxon>
        <taxon>Actinomycetota</taxon>
        <taxon>Actinomycetes</taxon>
        <taxon>Micromonosporales</taxon>
        <taxon>Micromonosporaceae</taxon>
        <taxon>Actinoplanes</taxon>
    </lineage>
</organism>
<dbReference type="RefSeq" id="WP_067699376.1">
    <property type="nucleotide sequence ID" value="NZ_LLZH01000292.1"/>
</dbReference>
<dbReference type="Pfam" id="PF08445">
    <property type="entry name" value="FR47"/>
    <property type="match status" value="1"/>
</dbReference>
<dbReference type="AlphaFoldDB" id="A0A117MP43"/>
<dbReference type="PROSITE" id="PS51186">
    <property type="entry name" value="GNAT"/>
    <property type="match status" value="1"/>
</dbReference>
<reference evidence="2 3" key="1">
    <citation type="submission" date="2015-10" db="EMBL/GenBank/DDBJ databases">
        <authorList>
            <person name="Gilbert D.G."/>
        </authorList>
    </citation>
    <scope>NUCLEOTIDE SEQUENCE [LARGE SCALE GENOMIC DNA]</scope>
    <source>
        <strain evidence="2 3">NRRL B-16712</strain>
    </source>
</reference>
<dbReference type="Gene3D" id="3.40.630.30">
    <property type="match status" value="1"/>
</dbReference>
<evidence type="ECO:0000313" key="3">
    <source>
        <dbReference type="Proteomes" id="UP000053244"/>
    </source>
</evidence>
<feature type="domain" description="N-acetyltransferase" evidence="1">
    <location>
        <begin position="145"/>
        <end position="288"/>
    </location>
</feature>
<sequence>MRSGHWHLTADVEDFLARAGDFLRSRPDVHTMPLSVTAKLRTPGGGSPGAVFGLLEQAGEVRASCYRLPAGGLSVTALTPEQADALAAHLAALGHAFPSVGAERATAAAFAEAWQRHTGATPALRVRLHLLRLGVLTPPEPAPAGRARRAAERDHPQVVRWCGEFAADVGEPVTIDAGSWAGTRYAEKAYTFWETPDGTPVAMAGVNPMVAGQVRVDPVYTPIRLRGRGYAGAVTVEVSRAALAAGATDVVLFTDAANATSNALYRRLGYVPVGEWATYGFSPAEPAAG</sequence>
<keyword evidence="3" id="KW-1185">Reference proteome</keyword>
<dbReference type="InterPro" id="IPR000182">
    <property type="entry name" value="GNAT_dom"/>
</dbReference>
<name>A0A117MP43_9ACTN</name>
<protein>
    <submittedName>
        <fullName evidence="2">Acetyltransferase</fullName>
    </submittedName>
</protein>
<dbReference type="SUPFAM" id="SSF55729">
    <property type="entry name" value="Acyl-CoA N-acyltransferases (Nat)"/>
    <property type="match status" value="1"/>
</dbReference>
<dbReference type="InterPro" id="IPR013653">
    <property type="entry name" value="GCN5-like_dom"/>
</dbReference>
<evidence type="ECO:0000259" key="1">
    <source>
        <dbReference type="PROSITE" id="PS51186"/>
    </source>
</evidence>
<keyword evidence="2" id="KW-0808">Transferase</keyword>